<organism evidence="1 2">
    <name type="scientific">Eretmocerus hayati</name>
    <dbReference type="NCBI Taxonomy" id="131215"/>
    <lineage>
        <taxon>Eukaryota</taxon>
        <taxon>Metazoa</taxon>
        <taxon>Ecdysozoa</taxon>
        <taxon>Arthropoda</taxon>
        <taxon>Hexapoda</taxon>
        <taxon>Insecta</taxon>
        <taxon>Pterygota</taxon>
        <taxon>Neoptera</taxon>
        <taxon>Endopterygota</taxon>
        <taxon>Hymenoptera</taxon>
        <taxon>Apocrita</taxon>
        <taxon>Proctotrupomorpha</taxon>
        <taxon>Chalcidoidea</taxon>
        <taxon>Aphelinidae</taxon>
        <taxon>Aphelininae</taxon>
        <taxon>Eretmocerus</taxon>
    </lineage>
</organism>
<evidence type="ECO:0000313" key="2">
    <source>
        <dbReference type="Proteomes" id="UP001239111"/>
    </source>
</evidence>
<keyword evidence="2" id="KW-1185">Reference proteome</keyword>
<name>A0ACC2PGY4_9HYME</name>
<gene>
    <name evidence="1" type="ORF">QAD02_018095</name>
</gene>
<protein>
    <submittedName>
        <fullName evidence="1">Uncharacterized protein</fullName>
    </submittedName>
</protein>
<evidence type="ECO:0000313" key="1">
    <source>
        <dbReference type="EMBL" id="KAJ8682303.1"/>
    </source>
</evidence>
<dbReference type="Proteomes" id="UP001239111">
    <property type="component" value="Chromosome 1"/>
</dbReference>
<comment type="caution">
    <text evidence="1">The sequence shown here is derived from an EMBL/GenBank/DDBJ whole genome shotgun (WGS) entry which is preliminary data.</text>
</comment>
<proteinExistence type="predicted"/>
<accession>A0ACC2PGY4</accession>
<sequence length="247" mass="28128">MHWNFVIYLALTLIYNGGKKSMVRATVDINLSEFRYLANHLKPFECRRLVAALHYDTYELPEDLDEAARKLSKDMKCLNLLLHWNSAESEGRGETHAVLEQRLRQLGHKKLADWLGKTTFKELSKDLLNSVNQPIADEVSTVPTVPVQPPESTTRPNDESYPDSANDSISHPISEQRRMKTVEHLNTISSKDKDWLSINMIVMLSIAGFLFLLIIACGICLIGRLARCESDEILCETEDEGEMLLRE</sequence>
<reference evidence="1" key="1">
    <citation type="submission" date="2023-04" db="EMBL/GenBank/DDBJ databases">
        <title>A chromosome-level genome assembly of the parasitoid wasp Eretmocerus hayati.</title>
        <authorList>
            <person name="Zhong Y."/>
            <person name="Liu S."/>
            <person name="Liu Y."/>
        </authorList>
    </citation>
    <scope>NUCLEOTIDE SEQUENCE</scope>
    <source>
        <strain evidence="1">ZJU_SS_LIU_2023</strain>
    </source>
</reference>
<dbReference type="EMBL" id="CM056741">
    <property type="protein sequence ID" value="KAJ8682303.1"/>
    <property type="molecule type" value="Genomic_DNA"/>
</dbReference>